<proteinExistence type="predicted"/>
<organism evidence="1 2">
    <name type="scientific">Myxococcus xanthus</name>
    <dbReference type="NCBI Taxonomy" id="34"/>
    <lineage>
        <taxon>Bacteria</taxon>
        <taxon>Pseudomonadati</taxon>
        <taxon>Myxococcota</taxon>
        <taxon>Myxococcia</taxon>
        <taxon>Myxococcales</taxon>
        <taxon>Cystobacterineae</taxon>
        <taxon>Myxococcaceae</taxon>
        <taxon>Myxococcus</taxon>
    </lineage>
</organism>
<dbReference type="Proteomes" id="UP000320179">
    <property type="component" value="Chromosome"/>
</dbReference>
<gene>
    <name evidence="1" type="ORF">BHS09_00525</name>
</gene>
<dbReference type="RefSeq" id="WP_140796885.1">
    <property type="nucleotide sequence ID" value="NZ_CP017173.1"/>
</dbReference>
<reference evidence="1 2" key="1">
    <citation type="journal article" date="2019" name="Science">
        <title>Social genes are selection hotspots in kin groups of a soil microbe.</title>
        <authorList>
            <person name="Wielgoss S."/>
            <person name="Wolfensberger R."/>
            <person name="Sun L."/>
            <person name="Fiegna F."/>
            <person name="Velicer G.J."/>
        </authorList>
    </citation>
    <scope>NUCLEOTIDE SEQUENCE [LARGE SCALE GENOMIC DNA]</scope>
    <source>
        <strain evidence="1 2">MC3.5.9c15</strain>
    </source>
</reference>
<dbReference type="NCBIfam" id="TIGR02264">
    <property type="entry name" value="gmx_para_CXXCG"/>
    <property type="match status" value="1"/>
</dbReference>
<evidence type="ECO:0000313" key="2">
    <source>
        <dbReference type="Proteomes" id="UP000320179"/>
    </source>
</evidence>
<dbReference type="AlphaFoldDB" id="A0AAE6FUS9"/>
<dbReference type="Pfam" id="PF09535">
    <property type="entry name" value="Gmx_para_CXXCG"/>
    <property type="match status" value="1"/>
</dbReference>
<dbReference type="EMBL" id="CP017174">
    <property type="protein sequence ID" value="QDE65612.1"/>
    <property type="molecule type" value="Genomic_DNA"/>
</dbReference>
<protein>
    <submittedName>
        <fullName evidence="1">Uncharacterized protein</fullName>
    </submittedName>
</protein>
<dbReference type="InterPro" id="IPR011750">
    <property type="entry name" value="Gmx_para_CXXCG"/>
</dbReference>
<accession>A0AAE6FUS9</accession>
<name>A0AAE6FUS9_MYXXA</name>
<sequence length="240" mass="26534">MTRFFWLGEDATVASNQGGYIDAWHKWGLPGVHCPMCGATWSDVGHDYACVDLSHLPEREMFERPRPEPLPEFARLRELVRPLAPPHAALPPGTGFGPLTGKGTGRFGLIAWVEQLLLLVQPDVLERLQGEGVEGLVGCRTELTFRQKNPPAFLELQIEPLGRLHPDCIPPEVPPPCGTCGRHGFTRPEAPILDAASIPSGVDLFRVGNFATMVVGTERFMEAVRRQKLDGITFRELPTR</sequence>
<evidence type="ECO:0000313" key="1">
    <source>
        <dbReference type="EMBL" id="QDE65612.1"/>
    </source>
</evidence>